<gene>
    <name evidence="1" type="ORF">PAEH1_01470</name>
</gene>
<dbReference type="Proteomes" id="UP000189369">
    <property type="component" value="Chromosome"/>
</dbReference>
<evidence type="ECO:0000313" key="2">
    <source>
        <dbReference type="Proteomes" id="UP000189369"/>
    </source>
</evidence>
<organism evidence="1 2">
    <name type="scientific">Paenalcaligenes hominis</name>
    <dbReference type="NCBI Taxonomy" id="643674"/>
    <lineage>
        <taxon>Bacteria</taxon>
        <taxon>Pseudomonadati</taxon>
        <taxon>Pseudomonadota</taxon>
        <taxon>Betaproteobacteria</taxon>
        <taxon>Burkholderiales</taxon>
        <taxon>Alcaligenaceae</taxon>
        <taxon>Paenalcaligenes</taxon>
    </lineage>
</organism>
<evidence type="ECO:0000313" key="1">
    <source>
        <dbReference type="EMBL" id="AQS50548.1"/>
    </source>
</evidence>
<dbReference type="KEGG" id="phn:PAEH1_01470"/>
<evidence type="ECO:0008006" key="3">
    <source>
        <dbReference type="Google" id="ProtNLM"/>
    </source>
</evidence>
<reference evidence="1 2" key="1">
    <citation type="submission" date="2017-01" db="EMBL/GenBank/DDBJ databases">
        <title>Complete Genome Sequence of Paenalcaligenes hominis, Isolated from a paraplegic Patient with neurogenic bladder.</title>
        <authorList>
            <person name="Mukhopadhyay R."/>
            <person name="Joaquin J."/>
            <person name="Hogue R."/>
            <person name="Kilaru A."/>
            <person name="Jospin G."/>
            <person name="Mars K."/>
            <person name="Eisen J.A."/>
            <person name="Chaturvedi V."/>
        </authorList>
    </citation>
    <scope>NUCLEOTIDE SEQUENCE [LARGE SCALE GENOMIC DNA]</scope>
    <source>
        <strain evidence="1 2">15S00501</strain>
    </source>
</reference>
<sequence length="124" mass="13167">MRTFVSVVDVDMLLGESWATTEAKDRAVLMANVWLGNKGLPEIEPIPNAWKQAGAEIAKEAAAGKLYAATETGVLSKAVDADGVSVSKTYSATAQNLSAGEAFALALIKPWLTKRSGVMMLKRV</sequence>
<protein>
    <recommendedName>
        <fullName evidence="3">Protein singed</fullName>
    </recommendedName>
</protein>
<dbReference type="OrthoDB" id="6571385at2"/>
<dbReference type="EMBL" id="CP019697">
    <property type="protein sequence ID" value="AQS50548.1"/>
    <property type="molecule type" value="Genomic_DNA"/>
</dbReference>
<dbReference type="STRING" id="643674.PAEH1_01470"/>
<name>A0A1U9JXP8_9BURK</name>
<accession>A0A1U9JXP8</accession>
<proteinExistence type="predicted"/>
<dbReference type="AlphaFoldDB" id="A0A1U9JXP8"/>